<feature type="non-terminal residue" evidence="1">
    <location>
        <position position="1"/>
    </location>
</feature>
<proteinExistence type="predicted"/>
<dbReference type="Pfam" id="PF09700">
    <property type="entry name" value="Cas_Cmr3"/>
    <property type="match status" value="1"/>
</dbReference>
<evidence type="ECO:0008006" key="2">
    <source>
        <dbReference type="Google" id="ProtNLM"/>
    </source>
</evidence>
<accession>A0A7V0NEP2</accession>
<reference evidence="1" key="1">
    <citation type="journal article" date="2020" name="mSystems">
        <title>Genome- and Community-Level Interaction Insights into Carbon Utilization and Element Cycling Functions of Hydrothermarchaeota in Hydrothermal Sediment.</title>
        <authorList>
            <person name="Zhou Z."/>
            <person name="Liu Y."/>
            <person name="Xu W."/>
            <person name="Pan J."/>
            <person name="Luo Z.H."/>
            <person name="Li M."/>
        </authorList>
    </citation>
    <scope>NUCLEOTIDE SEQUENCE [LARGE SCALE GENOMIC DNA]</scope>
    <source>
        <strain evidence="1">HyVt-113</strain>
    </source>
</reference>
<gene>
    <name evidence="1" type="ORF">ENF30_02935</name>
</gene>
<dbReference type="InterPro" id="IPR019117">
    <property type="entry name" value="CRISPR-assoc_protein_Cmr3"/>
</dbReference>
<evidence type="ECO:0000313" key="1">
    <source>
        <dbReference type="EMBL" id="HDD35737.1"/>
    </source>
</evidence>
<dbReference type="Proteomes" id="UP000885706">
    <property type="component" value="Unassembled WGS sequence"/>
</dbReference>
<protein>
    <recommendedName>
        <fullName evidence="2">Type III-B CRISPR module-associated protein Cmr3</fullName>
    </recommendedName>
</protein>
<organism evidence="1">
    <name type="scientific">Desulfofervidus auxilii</name>
    <dbReference type="NCBI Taxonomy" id="1621989"/>
    <lineage>
        <taxon>Bacteria</taxon>
        <taxon>Pseudomonadati</taxon>
        <taxon>Thermodesulfobacteriota</taxon>
        <taxon>Candidatus Desulfofervidia</taxon>
        <taxon>Candidatus Desulfofervidales</taxon>
        <taxon>Candidatus Desulfofervidaceae</taxon>
        <taxon>Candidatus Desulfofervidus</taxon>
    </lineage>
</organism>
<name>A0A7V0NEP2_DESA2</name>
<dbReference type="EMBL" id="DQWQ01000128">
    <property type="protein sequence ID" value="HDD35737.1"/>
    <property type="molecule type" value="Genomic_DNA"/>
</dbReference>
<sequence length="141" mass="16202">LKELENLSTKIVHTIEKTRKFKLYLATPAIFKNGWLPSWIDRESLKGEYEGINLQLISACIGKCVCIGGFEMKGKDKVREKIRPQPKKMFRAVPAGSVYYFEIENPTKENVTKIIDSFHYKNISEERKKEGFGFSLVGIVK</sequence>
<dbReference type="AlphaFoldDB" id="A0A7V0NEP2"/>
<dbReference type="Gene3D" id="2.60.40.4350">
    <property type="match status" value="1"/>
</dbReference>
<comment type="caution">
    <text evidence="1">The sequence shown here is derived from an EMBL/GenBank/DDBJ whole genome shotgun (WGS) entry which is preliminary data.</text>
</comment>